<dbReference type="Proteomes" id="UP001150907">
    <property type="component" value="Unassembled WGS sequence"/>
</dbReference>
<dbReference type="InterPro" id="IPR036291">
    <property type="entry name" value="NAD(P)-bd_dom_sf"/>
</dbReference>
<dbReference type="Gene3D" id="6.20.240.10">
    <property type="match status" value="1"/>
</dbReference>
<dbReference type="Pfam" id="PF22235">
    <property type="entry name" value="FAS1_thioest_ins"/>
    <property type="match status" value="1"/>
</dbReference>
<sequence>MDCVSHIGAAGILASADVAQDKQQQQQTLAIFGDSLNTSSGSQCLSELRCLSNDYGLLISAFINQISAFLAFEALDMHVVQFYPHGLNVASWLQAAGNNGSAAEPASSSTPPAPYLDTAPVATPLAGLVQLARVLAQCKASNVAIGDYVRQLNGITGYGQGMAVAAAVASAGTDDEFVAAAKRALGSLILAGCLPQHVAPPSSLHPSAVADAQQHEGTPAPMMVAQGAPRYVIDHVLSAYNSHYKGDPAAQIQLSATDADDEFIVSGHLQAMYQFVKVVRSKAAAPGLDQSHVPFHARKPEVTISYMSAVAPLYCRFLQPAVDRHLALASAKGWVFGQEEQLLVPVHFGSSTDSKDVCQLGADIDRALAECLYVRPVDWPLAVVRPGITQIADFSGSDSRLHRITRQAVQGRGITLPNRQQETGGQGCYCGDWAREFGPRLVSAARFDGSSNRVLHLDTALSRVLGHPAVMVAAVQPTTADVGFVAAVAHAGYLAELAVDCVRSEGELRGMLLELARQQPAGHGIALSSTLRGLTAWQAQAIADLKHRHQLPIIGVGVEDRIPDVAQAMHLISTLSCPYFAVKPTTAAQIQQTLDIARASPQATIVMQWTGGRTGGTHSLEEFHLPIIASYALIRQHRNVVLVANSGFGDADSALPYVTGAWGAQANGPAMPFDGVMLGSRVMAAREARTSPAVKRLIAAAPGLDPHDIERLFVSDSDPDNESGVVSILAADGASSMHVLANRGALLCKDLSATVFSQPRDKQLRLLLARKDEIVARLNSDYMRPWFGRTADGRAVDLEHMTYAETISRLLELLYIKGEQRWTDASHRLFAARIIDRAASRLLGTERACVLTMEDAAAAEDGREIVLDEAAYTLRGMGEAAGAVLLASEDIQYFLRLARQLLEDTCRPLPFVPRIDADFAAYLLHDPWRPCEDLAAVTGGADDGDRAQRVLVRHGAVAARYTVRADEPVGLILDQTYHGITAALQSDGLVPRHADYVEHRPPLVPGESVAATTLSDAERVYELPSSSGEPLPELSRWLAAIAGPEPSWLRALLTSPCIVQGPRRVHNYVRDLMRPRPGRRVSVELASDSAALSVEVRSGGGAKELDITVEDGGVISVSVFHDNGCIQRALCFDYQYRPETPQAPIHELMAERQTRIHDFFADIWLSDNTAAPEDSGNVVVVSADSVAAYCRATGSDLAAYPPNSAQAVAVPMEYQAVLAVRSILRALLSQLVSHELLHLRQTQSHIELAPGAEPLQVGDTVGCTTRCMELSSAEAAGGNGFTHITTVVLRSSIQRAGSSCGTAVATVTSTFTCPSSSPEPLAGFRHVDEPLVRLTIASADDIAVLGSKDWFLPAVECNGSTNSLKVGDVLEFRLFSDYELKATTPDGVDRAEYKSVRTAGGVYRMNALYDYTHIATVDYADGVSCGNPVTAYLLQRAVAVDDSPACLFDDLAAQHPGDSSPTQSYCLASGLPLVAPASAAACARAVGSRSPHIANSYVADLGAQCGSVPDQWASAAVRRLIEAHVGNNSASRVRSLAMRFAPDPSSGSVLAGERLEAELTHVGMRSGRLIVEAVLRRGRMAVAEATAEVAPPRTAYIFTGQGSQEAGMGFALYETSDAVRAAYDRAERLMRKTFGVPFLDIMRHNPRELTVYFGGPGGDEIRRNYMELQRPTHDSDKLVPLFPEITPESFHYTYRSPTGLLNATQFAQPAIILYDVAMGNELRARGLLDDAALLAGHSLGEYGALATHGVMTLEDMIYITFVRGMTMQSTVPRGADQRSDFALVAVNPSRVHRSFDEAALALVIDQISQQRPGLLEIVNYNVRGFQYVVAGTRRQLALLAGVLDAVSQRGLSVNASAKSKALVAQLIAECPCGEEVERSRATIPIPGIDVPFHSSHLLPGADSFRSCILRSVRVTDFDCARLANRYIPNLTAKPFAVTPEYFRMLYEMTGSPAAAHELSRWPADDVMSDRDRARVARTLMVELLTYQFASPVRWIETQDRLLAEFGVERIVEIGPVATLCRLAEGSVKLAGLENQVSVLHMFRDEDEVYFRHLPAEEAEEAAGGEEATAETTETTENSESDDRSLRSLVLSAPSSESGSATSTVAAASPPDIPLTSLYVVRAVIAQKLKRRVAEVPGDRSVRDLTGGKSTLQNEILGDLLKEFNISVASGAGGGSIPDRPDEISLLELSASFRSGGLGKHTSAQIARLFSTKMPGGFTPSALRRRLDAAFGISRAHQQDAVLLLALTMEPAARLGSEQEAHAWVGGLAQEYANMSGFKLGSASSKPQTDSSSSAAVTINSAEFDRAQAAQRALARGQMEACAEYLDIDIHQACQQPLLQSDEGLQGQLDVLADELGPEFLAGIQPLFDARKARRYDSSWNWARADAVQWVNQALLGKESADHDEPPRLQMLANRADASLVRLLAALCRTLDASTKPGALARRMHAACEAAVGQPPATLISCYRPSQPTAAVGAAGSVTSAETPRLGEPTMAAYADRMCAEPPASAPAHHRPLLHLRHKTLAHAWEYARAPSAAYHASLAELASPQGCTAFANTSALVTGCSRGSIGAEIISILLSGGAKVIATTSSFSSRATVEFFEDAFRRWGARGAELVVVPYNQGSARDTQRLVEYIYGALGRDLDYVLPFAASGAYGRDVSNIDGSAELAQRVMATNVLRLVGGIRSAKMARRLLGRPTLCVLPLSPNHGDFGSDGLYGESKAALHTAFSRWQSEGWAEFLSVAGANIGWTRATGLMAAHDAVAPAVERLGARTFSVVEMALNVAALLHPRVAALARAAPVWADLTGGLHRIADVGSAVARARTALQQDASRGRAVAVAAGADVAHALGHAACLLHMDHAPQPRFRHAARFPPARNSDQLLALSDLRGMADLDKVVVVAGYGEVGPLGNAETRWEMEAYGEFSLEGCVELAWIMGLIKHFDGVLKDEPYSGWVDAQSGEPVDDKDVKPRYERQILAHTGIRLLEPAMLEDASTNPAVIPIFRELQLAHDLPPFDASADEAAQFKLRNGALADVWAHEDGSWSVRLRRGAVLLVPKALRFDRLVGAQLPTGWDPARFGVPKDVVSQVDPVTCYALVAAAEALVRAGVTDPYELYRHVHVSEVGTSLGAGAGGIHAIRAMHHRRLTDKHVQSDVLQETFANTTAAWINMLLISASGPIKIPTGGCATAVLSFDVAADTIRAGKARVMLAGAFEGFVEEGSYEFAQMGATASSADEAACGREPSEMSRPCTDTRTGFVEAQGAGVAVLMSASTAIAMGAPIYAILAHSATATDKQGASLPAPGQGLMTTARIAASSQGESPLLDIGYRRRQLDRALQEIDTWVADEEQNHPDSDYVQRMANARRRQALHTWGTEFWHGQQDISPLRGALAAWGLAADDIGLASFHGTGTVANDRNESVVLDRQLRHLGRTPGLAVPAVCQKHLTGHPKGPAAAWMLNSAIQSMRTGIVPGNRNADNIDPELRQHEYIVYPARPMQTPKVKAALLKSFGFGQVGAELLLVHPDCLLATLTPEQLDSYNSRLAPREAKSYRYWQDTFVGNHSFVQVKDRPPYTQDQESEVYLDPLARAQYDKQTGEYHF</sequence>
<dbReference type="Gene3D" id="6.10.250.1930">
    <property type="match status" value="1"/>
</dbReference>
<evidence type="ECO:0000256" key="2">
    <source>
        <dbReference type="ARBA" id="ARBA00022553"/>
    </source>
</evidence>
<dbReference type="PANTHER" id="PTHR10982:SF21">
    <property type="entry name" value="FATTY ACID SYNTHASE SUBUNIT BETA"/>
    <property type="match status" value="1"/>
</dbReference>
<accession>A0A9W8EII8</accession>
<dbReference type="Gene3D" id="3.40.47.10">
    <property type="match status" value="1"/>
</dbReference>
<dbReference type="Gene3D" id="6.10.60.10">
    <property type="match status" value="1"/>
</dbReference>
<dbReference type="PROSITE" id="PS00606">
    <property type="entry name" value="KS3_1"/>
    <property type="match status" value="1"/>
</dbReference>
<dbReference type="InterPro" id="IPR050830">
    <property type="entry name" value="Fungal_FAS"/>
</dbReference>
<dbReference type="InterPro" id="IPR047224">
    <property type="entry name" value="FAS_alpha_su_C"/>
</dbReference>
<dbReference type="GO" id="GO:0019171">
    <property type="term" value="F:(3R)-hydroxyacyl-[acyl-carrier-protein] dehydratase activity"/>
    <property type="evidence" value="ECO:0007669"/>
    <property type="project" value="InterPro"/>
</dbReference>
<dbReference type="InterPro" id="IPR040883">
    <property type="entry name" value="FAS_meander"/>
</dbReference>
<dbReference type="Pfam" id="PF16073">
    <property type="entry name" value="SAT"/>
    <property type="match status" value="1"/>
</dbReference>
<dbReference type="Pfam" id="PF02801">
    <property type="entry name" value="Ketoacyl-synt_C"/>
    <property type="match status" value="1"/>
</dbReference>
<dbReference type="FunFam" id="3.90.25.70:FF:000001">
    <property type="entry name" value="Fatty acid synthase subunit alpha"/>
    <property type="match status" value="1"/>
</dbReference>
<dbReference type="SMART" id="SM00827">
    <property type="entry name" value="PKS_AT"/>
    <property type="match status" value="1"/>
</dbReference>
<dbReference type="GO" id="GO:0008897">
    <property type="term" value="F:holo-[acyl-carrier-protein] synthase activity"/>
    <property type="evidence" value="ECO:0007669"/>
    <property type="project" value="InterPro"/>
</dbReference>
<dbReference type="PRINTS" id="PR01483">
    <property type="entry name" value="FASYNTHASE"/>
</dbReference>
<dbReference type="GO" id="GO:0004318">
    <property type="term" value="F:enoyl-[acyl-carrier-protein] reductase (NADH) activity"/>
    <property type="evidence" value="ECO:0007669"/>
    <property type="project" value="InterPro"/>
</dbReference>
<evidence type="ECO:0000256" key="4">
    <source>
        <dbReference type="SAM" id="MobiDB-lite"/>
    </source>
</evidence>
<keyword evidence="2" id="KW-0597">Phosphoprotein</keyword>
<protein>
    <submittedName>
        <fullName evidence="6">Fatty acid synthase alpha subunit Lsd1</fullName>
        <ecNumber evidence="6">2.3.1.86</ecNumber>
    </submittedName>
</protein>
<dbReference type="InterPro" id="IPR013565">
    <property type="entry name" value="Fas1/AflB-like_central"/>
</dbReference>
<evidence type="ECO:0000313" key="7">
    <source>
        <dbReference type="Proteomes" id="UP001150907"/>
    </source>
</evidence>
<dbReference type="Pfam" id="PF17951">
    <property type="entry name" value="FAS_meander"/>
    <property type="match status" value="1"/>
</dbReference>
<dbReference type="OrthoDB" id="4251012at2759"/>
<keyword evidence="1" id="KW-0596">Phosphopantetheine</keyword>
<dbReference type="Gene3D" id="3.10.129.10">
    <property type="entry name" value="Hotdog Thioesterase"/>
    <property type="match status" value="1"/>
</dbReference>
<dbReference type="InterPro" id="IPR001227">
    <property type="entry name" value="Ac_transferase_dom_sf"/>
</dbReference>
<comment type="caution">
    <text evidence="6">The sequence shown here is derived from an EMBL/GenBank/DDBJ whole genome shotgun (WGS) entry which is preliminary data.</text>
</comment>
<reference evidence="6" key="1">
    <citation type="submission" date="2022-07" db="EMBL/GenBank/DDBJ databases">
        <title>Phylogenomic reconstructions and comparative analyses of Kickxellomycotina fungi.</title>
        <authorList>
            <person name="Reynolds N.K."/>
            <person name="Stajich J.E."/>
            <person name="Barry K."/>
            <person name="Grigoriev I.V."/>
            <person name="Crous P."/>
            <person name="Smith M.E."/>
        </authorList>
    </citation>
    <scope>NUCLEOTIDE SEQUENCE</scope>
    <source>
        <strain evidence="6">IMI 214461</strain>
    </source>
</reference>
<dbReference type="CDD" id="cd00828">
    <property type="entry name" value="elong_cond_enzymes"/>
    <property type="match status" value="1"/>
</dbReference>
<dbReference type="InterPro" id="IPR014030">
    <property type="entry name" value="Ketoacyl_synth_N"/>
</dbReference>
<dbReference type="SUPFAM" id="SSF52151">
    <property type="entry name" value="FabD/lysophospholipase-like"/>
    <property type="match status" value="1"/>
</dbReference>
<dbReference type="PANTHER" id="PTHR10982">
    <property type="entry name" value="MALONYL COA-ACYL CARRIER PROTEIN TRANSACYLASE"/>
    <property type="match status" value="1"/>
</dbReference>
<gene>
    <name evidence="6" type="primary">fas2_4</name>
    <name evidence="6" type="ORF">H4R26_002372</name>
</gene>
<feature type="compositionally biased region" description="Low complexity" evidence="4">
    <location>
        <begin position="2064"/>
        <end position="2075"/>
    </location>
</feature>
<dbReference type="InterPro" id="IPR016035">
    <property type="entry name" value="Acyl_Trfase/lysoPLipase"/>
</dbReference>
<feature type="region of interest" description="Disordered" evidence="4">
    <location>
        <begin position="2057"/>
        <end position="2085"/>
    </location>
</feature>
<keyword evidence="3 6" id="KW-0808">Transferase</keyword>
<dbReference type="Pfam" id="PF18314">
    <property type="entry name" value="FAS_I_H"/>
    <property type="match status" value="1"/>
</dbReference>
<dbReference type="Gene3D" id="3.30.1120.100">
    <property type="match status" value="1"/>
</dbReference>
<keyword evidence="7" id="KW-1185">Reference proteome</keyword>
<dbReference type="GO" id="GO:0004315">
    <property type="term" value="F:3-oxoacyl-[acyl-carrier-protein] synthase activity"/>
    <property type="evidence" value="ECO:0007669"/>
    <property type="project" value="InterPro"/>
</dbReference>
<keyword evidence="6" id="KW-0012">Acyltransferase</keyword>
<proteinExistence type="predicted"/>
<dbReference type="InterPro" id="IPR014043">
    <property type="entry name" value="Acyl_transferase_dom"/>
</dbReference>
<dbReference type="Gene3D" id="1.20.930.70">
    <property type="match status" value="1"/>
</dbReference>
<dbReference type="InterPro" id="IPR013785">
    <property type="entry name" value="Aldolase_TIM"/>
</dbReference>
<dbReference type="InterPro" id="IPR041550">
    <property type="entry name" value="FASI_helical"/>
</dbReference>
<evidence type="ECO:0000256" key="1">
    <source>
        <dbReference type="ARBA" id="ARBA00022450"/>
    </source>
</evidence>
<dbReference type="Pfam" id="PF08354">
    <property type="entry name" value="Fas1-AflB-like_hel"/>
    <property type="match status" value="1"/>
</dbReference>
<dbReference type="Gene3D" id="3.40.50.720">
    <property type="entry name" value="NAD(P)-binding Rossmann-like Domain"/>
    <property type="match status" value="1"/>
</dbReference>
<evidence type="ECO:0000259" key="5">
    <source>
        <dbReference type="PROSITE" id="PS52004"/>
    </source>
</evidence>
<dbReference type="GO" id="GO:0004312">
    <property type="term" value="F:fatty acid synthase activity"/>
    <property type="evidence" value="ECO:0007669"/>
    <property type="project" value="InterPro"/>
</dbReference>
<dbReference type="SUPFAM" id="SSF53901">
    <property type="entry name" value="Thiolase-like"/>
    <property type="match status" value="2"/>
</dbReference>
<dbReference type="EC" id="2.3.1.86" evidence="6"/>
<feature type="domain" description="Ketosynthase family 3 (KS3)" evidence="5">
    <location>
        <begin position="2986"/>
        <end position="3511"/>
    </location>
</feature>
<dbReference type="InterPro" id="IPR018201">
    <property type="entry name" value="Ketoacyl_synth_AS"/>
</dbReference>
<dbReference type="Gene3D" id="3.30.70.2490">
    <property type="match status" value="1"/>
</dbReference>
<dbReference type="GO" id="GO:0006633">
    <property type="term" value="P:fatty acid biosynthetic process"/>
    <property type="evidence" value="ECO:0007669"/>
    <property type="project" value="InterPro"/>
</dbReference>
<dbReference type="Pfam" id="PF00698">
    <property type="entry name" value="Acyl_transf_1"/>
    <property type="match status" value="1"/>
</dbReference>
<dbReference type="Gene3D" id="3.20.20.70">
    <property type="entry name" value="Aldolase class I"/>
    <property type="match status" value="1"/>
</dbReference>
<dbReference type="InterPro" id="IPR020841">
    <property type="entry name" value="PKS_Beta-ketoAc_synthase_dom"/>
</dbReference>
<dbReference type="InterPro" id="IPR032088">
    <property type="entry name" value="SAT"/>
</dbReference>
<evidence type="ECO:0000256" key="3">
    <source>
        <dbReference type="ARBA" id="ARBA00022679"/>
    </source>
</evidence>
<dbReference type="Gene3D" id="6.10.140.1410">
    <property type="match status" value="1"/>
</dbReference>
<organism evidence="6 7">
    <name type="scientific">Coemansia thaxteri</name>
    <dbReference type="NCBI Taxonomy" id="2663907"/>
    <lineage>
        <taxon>Eukaryota</taxon>
        <taxon>Fungi</taxon>
        <taxon>Fungi incertae sedis</taxon>
        <taxon>Zoopagomycota</taxon>
        <taxon>Kickxellomycotina</taxon>
        <taxon>Kickxellomycetes</taxon>
        <taxon>Kickxellales</taxon>
        <taxon>Kickxellaceae</taxon>
        <taxon>Coemansia</taxon>
    </lineage>
</organism>
<dbReference type="Gene3D" id="6.10.140.1400">
    <property type="match status" value="1"/>
</dbReference>
<evidence type="ECO:0000313" key="6">
    <source>
        <dbReference type="EMBL" id="KAJ2004678.1"/>
    </source>
</evidence>
<dbReference type="PROSITE" id="PS52004">
    <property type="entry name" value="KS3_2"/>
    <property type="match status" value="1"/>
</dbReference>
<dbReference type="Pfam" id="PF00109">
    <property type="entry name" value="ketoacyl-synt"/>
    <property type="match status" value="1"/>
</dbReference>
<dbReference type="InterPro" id="IPR003965">
    <property type="entry name" value="Fatty_acid_synthase"/>
</dbReference>
<dbReference type="EMBL" id="JANBQF010000140">
    <property type="protein sequence ID" value="KAJ2004678.1"/>
    <property type="molecule type" value="Genomic_DNA"/>
</dbReference>
<dbReference type="InterPro" id="IPR014031">
    <property type="entry name" value="Ketoacyl_synth_C"/>
</dbReference>
<dbReference type="Gene3D" id="2.40.128.700">
    <property type="match status" value="1"/>
</dbReference>
<dbReference type="Gene3D" id="3.40.366.10">
    <property type="entry name" value="Malonyl-Coenzyme A Acyl Carrier Protein, domain 2"/>
    <property type="match status" value="3"/>
</dbReference>
<name>A0A9W8EII8_9FUNG</name>
<dbReference type="GO" id="GO:0005835">
    <property type="term" value="C:fatty acid synthase complex"/>
    <property type="evidence" value="ECO:0007669"/>
    <property type="project" value="InterPro"/>
</dbReference>
<dbReference type="InterPro" id="IPR016039">
    <property type="entry name" value="Thiolase-like"/>
</dbReference>
<dbReference type="Pfam" id="PF18325">
    <property type="entry name" value="Fas_alpha_ACP"/>
    <property type="match status" value="1"/>
</dbReference>
<dbReference type="InterPro" id="IPR040899">
    <property type="entry name" value="Fas_alpha_ACP"/>
</dbReference>
<dbReference type="SUPFAM" id="SSF51735">
    <property type="entry name" value="NAD(P)-binding Rossmann-fold domains"/>
    <property type="match status" value="1"/>
</dbReference>
<dbReference type="GO" id="GO:0004321">
    <property type="term" value="F:fatty-acyl-CoA synthase activity"/>
    <property type="evidence" value="ECO:0007669"/>
    <property type="project" value="UniProtKB-EC"/>
</dbReference>
<dbReference type="Gene3D" id="3.30.70.3330">
    <property type="match status" value="1"/>
</dbReference>